<proteinExistence type="predicted"/>
<protein>
    <submittedName>
        <fullName evidence="2">Uncharacterized protein</fullName>
    </submittedName>
</protein>
<accession>A0A8J3IRA5</accession>
<reference evidence="2" key="1">
    <citation type="submission" date="2020-10" db="EMBL/GenBank/DDBJ databases">
        <title>Taxonomic study of unclassified bacteria belonging to the class Ktedonobacteria.</title>
        <authorList>
            <person name="Yabe S."/>
            <person name="Wang C.M."/>
            <person name="Zheng Y."/>
            <person name="Sakai Y."/>
            <person name="Cavaletti L."/>
            <person name="Monciardini P."/>
            <person name="Donadio S."/>
        </authorList>
    </citation>
    <scope>NUCLEOTIDE SEQUENCE</scope>
    <source>
        <strain evidence="2">ID150040</strain>
    </source>
</reference>
<dbReference type="EMBL" id="BNJK01000001">
    <property type="protein sequence ID" value="GHO93951.1"/>
    <property type="molecule type" value="Genomic_DNA"/>
</dbReference>
<evidence type="ECO:0000313" key="3">
    <source>
        <dbReference type="Proteomes" id="UP000597444"/>
    </source>
</evidence>
<evidence type="ECO:0000256" key="1">
    <source>
        <dbReference type="SAM" id="SignalP"/>
    </source>
</evidence>
<dbReference type="AlphaFoldDB" id="A0A8J3IRA5"/>
<sequence length="216" mass="22951">MQKRFLHFTMKGLLGMLSLAALALMSACASDPAALTNALSSTAAVQQKVQTANSYQFDMIASPGIKACLPYAKGHVKVTPGSLNDEMTVSVTGLAPNTEYDLFVIELPNKPFGVSWYQSDLETDSHGAGSVTVRGIFDAETFSVSPGGPTTTFKPVHQFHLGLWFNDPAVPFKLGCEPGAKAPIVTPFNGEQHAGIQVLNTANFADNAGPLSKVHR</sequence>
<gene>
    <name evidence="2" type="ORF">KSF_039990</name>
</gene>
<feature type="signal peptide" evidence="1">
    <location>
        <begin position="1"/>
        <end position="29"/>
    </location>
</feature>
<name>A0A8J3IRA5_9CHLR</name>
<dbReference type="RefSeq" id="WP_220204714.1">
    <property type="nucleotide sequence ID" value="NZ_BNJK01000001.1"/>
</dbReference>
<dbReference type="Proteomes" id="UP000597444">
    <property type="component" value="Unassembled WGS sequence"/>
</dbReference>
<keyword evidence="3" id="KW-1185">Reference proteome</keyword>
<organism evidence="2 3">
    <name type="scientific">Reticulibacter mediterranei</name>
    <dbReference type="NCBI Taxonomy" id="2778369"/>
    <lineage>
        <taxon>Bacteria</taxon>
        <taxon>Bacillati</taxon>
        <taxon>Chloroflexota</taxon>
        <taxon>Ktedonobacteria</taxon>
        <taxon>Ktedonobacterales</taxon>
        <taxon>Reticulibacteraceae</taxon>
        <taxon>Reticulibacter</taxon>
    </lineage>
</organism>
<dbReference type="PROSITE" id="PS51257">
    <property type="entry name" value="PROKAR_LIPOPROTEIN"/>
    <property type="match status" value="1"/>
</dbReference>
<comment type="caution">
    <text evidence="2">The sequence shown here is derived from an EMBL/GenBank/DDBJ whole genome shotgun (WGS) entry which is preliminary data.</text>
</comment>
<keyword evidence="1" id="KW-0732">Signal</keyword>
<evidence type="ECO:0000313" key="2">
    <source>
        <dbReference type="EMBL" id="GHO93951.1"/>
    </source>
</evidence>
<feature type="chain" id="PRO_5035279912" evidence="1">
    <location>
        <begin position="30"/>
        <end position="216"/>
    </location>
</feature>